<dbReference type="InterPro" id="IPR001424">
    <property type="entry name" value="SOD_Cu_Zn_dom"/>
</dbReference>
<dbReference type="GO" id="GO:0006801">
    <property type="term" value="P:superoxide metabolic process"/>
    <property type="evidence" value="ECO:0007669"/>
    <property type="project" value="InterPro"/>
</dbReference>
<evidence type="ECO:0000313" key="3">
    <source>
        <dbReference type="EMBL" id="CAL4112895.1"/>
    </source>
</evidence>
<proteinExistence type="predicted"/>
<keyword evidence="4" id="KW-1185">Reference proteome</keyword>
<name>A0AAV2R5R4_MEGNR</name>
<dbReference type="InterPro" id="IPR024134">
    <property type="entry name" value="SOD_Cu/Zn_/chaperone"/>
</dbReference>
<feature type="domain" description="Superoxide dismutase copper/zinc binding" evidence="2">
    <location>
        <begin position="60"/>
        <end position="146"/>
    </location>
</feature>
<dbReference type="Pfam" id="PF00080">
    <property type="entry name" value="Sod_Cu"/>
    <property type="match status" value="1"/>
</dbReference>
<dbReference type="GO" id="GO:0005507">
    <property type="term" value="F:copper ion binding"/>
    <property type="evidence" value="ECO:0007669"/>
    <property type="project" value="InterPro"/>
</dbReference>
<dbReference type="PANTHER" id="PTHR10003">
    <property type="entry name" value="SUPEROXIDE DISMUTASE CU-ZN -RELATED"/>
    <property type="match status" value="1"/>
</dbReference>
<accession>A0AAV2R5R4</accession>
<comment type="caution">
    <text evidence="3">The sequence shown here is derived from an EMBL/GenBank/DDBJ whole genome shotgun (WGS) entry which is preliminary data.</text>
</comment>
<keyword evidence="1" id="KW-0732">Signal</keyword>
<sequence>RFYVRMQSLQICVVGWLLCGIVGALSQVNISNSNNVANFRLGTVDAMVMIVPGNTDQGVVKGMLHITTYLNGGLLIRGTVNGLTPGLHGIRIHTAGQLTNQCRDAAGHFNPYMNTHGSPNDAVRHIVDLGNVSANDMGVADVHIVD</sequence>
<dbReference type="SUPFAM" id="SSF49329">
    <property type="entry name" value="Cu,Zn superoxide dismutase-like"/>
    <property type="match status" value="1"/>
</dbReference>
<organism evidence="3 4">
    <name type="scientific">Meganyctiphanes norvegica</name>
    <name type="common">Northern krill</name>
    <name type="synonym">Thysanopoda norvegica</name>
    <dbReference type="NCBI Taxonomy" id="48144"/>
    <lineage>
        <taxon>Eukaryota</taxon>
        <taxon>Metazoa</taxon>
        <taxon>Ecdysozoa</taxon>
        <taxon>Arthropoda</taxon>
        <taxon>Crustacea</taxon>
        <taxon>Multicrustacea</taxon>
        <taxon>Malacostraca</taxon>
        <taxon>Eumalacostraca</taxon>
        <taxon>Eucarida</taxon>
        <taxon>Euphausiacea</taxon>
        <taxon>Euphausiidae</taxon>
        <taxon>Meganyctiphanes</taxon>
    </lineage>
</organism>
<feature type="non-terminal residue" evidence="3">
    <location>
        <position position="1"/>
    </location>
</feature>
<dbReference type="Gene3D" id="2.60.40.200">
    <property type="entry name" value="Superoxide dismutase, copper/zinc binding domain"/>
    <property type="match status" value="1"/>
</dbReference>
<dbReference type="AlphaFoldDB" id="A0AAV2R5R4"/>
<evidence type="ECO:0000313" key="4">
    <source>
        <dbReference type="Proteomes" id="UP001497623"/>
    </source>
</evidence>
<protein>
    <recommendedName>
        <fullName evidence="2">Superoxide dismutase copper/zinc binding domain-containing protein</fullName>
    </recommendedName>
</protein>
<evidence type="ECO:0000256" key="1">
    <source>
        <dbReference type="SAM" id="SignalP"/>
    </source>
</evidence>
<dbReference type="Proteomes" id="UP001497623">
    <property type="component" value="Unassembled WGS sequence"/>
</dbReference>
<feature type="signal peptide" evidence="1">
    <location>
        <begin position="1"/>
        <end position="26"/>
    </location>
</feature>
<feature type="non-terminal residue" evidence="3">
    <location>
        <position position="146"/>
    </location>
</feature>
<dbReference type="EMBL" id="CAXKWB010015168">
    <property type="protein sequence ID" value="CAL4112895.1"/>
    <property type="molecule type" value="Genomic_DNA"/>
</dbReference>
<evidence type="ECO:0000259" key="2">
    <source>
        <dbReference type="Pfam" id="PF00080"/>
    </source>
</evidence>
<dbReference type="PRINTS" id="PR00068">
    <property type="entry name" value="CUZNDISMTASE"/>
</dbReference>
<reference evidence="3 4" key="1">
    <citation type="submission" date="2024-05" db="EMBL/GenBank/DDBJ databases">
        <authorList>
            <person name="Wallberg A."/>
        </authorList>
    </citation>
    <scope>NUCLEOTIDE SEQUENCE [LARGE SCALE GENOMIC DNA]</scope>
</reference>
<dbReference type="InterPro" id="IPR036423">
    <property type="entry name" value="SOD-like_Cu/Zn_dom_sf"/>
</dbReference>
<gene>
    <name evidence="3" type="ORF">MNOR_LOCUS19998</name>
</gene>
<feature type="chain" id="PRO_5043965723" description="Superoxide dismutase copper/zinc binding domain-containing protein" evidence="1">
    <location>
        <begin position="27"/>
        <end position="146"/>
    </location>
</feature>